<name>A0A6S7IYM3_PARCT</name>
<evidence type="ECO:0000313" key="5">
    <source>
        <dbReference type="Proteomes" id="UP001152795"/>
    </source>
</evidence>
<keyword evidence="4" id="KW-0675">Receptor</keyword>
<gene>
    <name evidence="4" type="ORF">PACLA_8A088291</name>
</gene>
<dbReference type="SUPFAM" id="SSF57850">
    <property type="entry name" value="RING/U-box"/>
    <property type="match status" value="1"/>
</dbReference>
<sequence length="108" mass="12696">TNGRTCPIDNQELKENELYPDNFAKREINQFTVKCRTVKHKKECPWTGPLQNIEEHLKICEFVEVPCPKGCNQNVERNVLEHHLKKACSKRTITCQNCKTEVQHKNYK</sequence>
<comment type="caution">
    <text evidence="4">The sequence shown here is derived from an EMBL/GenBank/DDBJ whole genome shotgun (WGS) entry which is preliminary data.</text>
</comment>
<dbReference type="AlphaFoldDB" id="A0A6S7IYM3"/>
<dbReference type="Gene3D" id="3.30.40.10">
    <property type="entry name" value="Zinc/RING finger domain, C3HC4 (zinc finger)"/>
    <property type="match status" value="2"/>
</dbReference>
<evidence type="ECO:0000256" key="1">
    <source>
        <dbReference type="ARBA" id="ARBA00022723"/>
    </source>
</evidence>
<evidence type="ECO:0000256" key="3">
    <source>
        <dbReference type="ARBA" id="ARBA00022833"/>
    </source>
</evidence>
<evidence type="ECO:0000256" key="2">
    <source>
        <dbReference type="ARBA" id="ARBA00022771"/>
    </source>
</evidence>
<proteinExistence type="predicted"/>
<keyword evidence="1" id="KW-0479">Metal-binding</keyword>
<feature type="non-terminal residue" evidence="4">
    <location>
        <position position="108"/>
    </location>
</feature>
<dbReference type="InterPro" id="IPR013083">
    <property type="entry name" value="Znf_RING/FYVE/PHD"/>
</dbReference>
<organism evidence="4 5">
    <name type="scientific">Paramuricea clavata</name>
    <name type="common">Red gorgonian</name>
    <name type="synonym">Violescent sea-whip</name>
    <dbReference type="NCBI Taxonomy" id="317549"/>
    <lineage>
        <taxon>Eukaryota</taxon>
        <taxon>Metazoa</taxon>
        <taxon>Cnidaria</taxon>
        <taxon>Anthozoa</taxon>
        <taxon>Octocorallia</taxon>
        <taxon>Malacalcyonacea</taxon>
        <taxon>Plexauridae</taxon>
        <taxon>Paramuricea</taxon>
    </lineage>
</organism>
<dbReference type="GO" id="GO:0043122">
    <property type="term" value="P:regulation of canonical NF-kappaB signal transduction"/>
    <property type="evidence" value="ECO:0007669"/>
    <property type="project" value="TreeGrafter"/>
</dbReference>
<dbReference type="EMBL" id="CACRXK020012321">
    <property type="protein sequence ID" value="CAB4023107.1"/>
    <property type="molecule type" value="Genomic_DNA"/>
</dbReference>
<dbReference type="Pfam" id="PF02176">
    <property type="entry name" value="zf-TRAF"/>
    <property type="match status" value="1"/>
</dbReference>
<feature type="non-terminal residue" evidence="4">
    <location>
        <position position="1"/>
    </location>
</feature>
<keyword evidence="3" id="KW-0862">Zinc</keyword>
<protein>
    <submittedName>
        <fullName evidence="4">TNF receptor-associated factor 6-like</fullName>
    </submittedName>
</protein>
<keyword evidence="2" id="KW-0863">Zinc-finger</keyword>
<dbReference type="PANTHER" id="PTHR10131:SF94">
    <property type="entry name" value="TNF RECEPTOR-ASSOCIATED FACTOR 4"/>
    <property type="match status" value="1"/>
</dbReference>
<dbReference type="InterPro" id="IPR001293">
    <property type="entry name" value="Znf_TRAF"/>
</dbReference>
<dbReference type="GO" id="GO:0008270">
    <property type="term" value="F:zinc ion binding"/>
    <property type="evidence" value="ECO:0007669"/>
    <property type="project" value="UniProtKB-KW"/>
</dbReference>
<dbReference type="PROSITE" id="PS50145">
    <property type="entry name" value="ZF_TRAF"/>
    <property type="match status" value="1"/>
</dbReference>
<reference evidence="4" key="1">
    <citation type="submission" date="2020-04" db="EMBL/GenBank/DDBJ databases">
        <authorList>
            <person name="Alioto T."/>
            <person name="Alioto T."/>
            <person name="Gomez Garrido J."/>
        </authorList>
    </citation>
    <scope>NUCLEOTIDE SEQUENCE</scope>
    <source>
        <strain evidence="4">A484AB</strain>
    </source>
</reference>
<dbReference type="SUPFAM" id="SSF49599">
    <property type="entry name" value="TRAF domain-like"/>
    <property type="match status" value="1"/>
</dbReference>
<dbReference type="OrthoDB" id="5972186at2759"/>
<accession>A0A6S7IYM3</accession>
<evidence type="ECO:0000313" key="4">
    <source>
        <dbReference type="EMBL" id="CAB4023107.1"/>
    </source>
</evidence>
<keyword evidence="5" id="KW-1185">Reference proteome</keyword>
<dbReference type="PANTHER" id="PTHR10131">
    <property type="entry name" value="TNF RECEPTOR ASSOCIATED FACTOR"/>
    <property type="match status" value="1"/>
</dbReference>
<dbReference type="Proteomes" id="UP001152795">
    <property type="component" value="Unassembled WGS sequence"/>
</dbReference>